<organism evidence="4 5">
    <name type="scientific">Lactuca sativa</name>
    <name type="common">Garden lettuce</name>
    <dbReference type="NCBI Taxonomy" id="4236"/>
    <lineage>
        <taxon>Eukaryota</taxon>
        <taxon>Viridiplantae</taxon>
        <taxon>Streptophyta</taxon>
        <taxon>Embryophyta</taxon>
        <taxon>Tracheophyta</taxon>
        <taxon>Spermatophyta</taxon>
        <taxon>Magnoliopsida</taxon>
        <taxon>eudicotyledons</taxon>
        <taxon>Gunneridae</taxon>
        <taxon>Pentapetalae</taxon>
        <taxon>asterids</taxon>
        <taxon>campanulids</taxon>
        <taxon>Asterales</taxon>
        <taxon>Asteraceae</taxon>
        <taxon>Cichorioideae</taxon>
        <taxon>Cichorieae</taxon>
        <taxon>Lactucinae</taxon>
        <taxon>Lactuca</taxon>
    </lineage>
</organism>
<proteinExistence type="inferred from homology"/>
<comment type="similarity">
    <text evidence="1">Belongs to the plant acyltransferase family.</text>
</comment>
<dbReference type="Pfam" id="PF02458">
    <property type="entry name" value="Transferase"/>
    <property type="match status" value="1"/>
</dbReference>
<dbReference type="Proteomes" id="UP000235145">
    <property type="component" value="Unassembled WGS sequence"/>
</dbReference>
<keyword evidence="5" id="KW-1185">Reference proteome</keyword>
<dbReference type="PANTHER" id="PTHR31623:SF122">
    <property type="entry name" value="HXXXD-TYPE ACYL-TRANSFERASE FAMILY PROTEIN"/>
    <property type="match status" value="1"/>
</dbReference>
<sequence length="500" mass="56534">MNLCLLPQPNHYIRQRCTIASYDESESESEERDPIRIEVISEEHIKPSSPTPQNLRYFKLSMFDQIQISIYYPFTFFYPNNKNKNNKNVEDIINQRSNHLKQSLSETLTRFYPFAGKVASELHIDCNDEGVYFIETRVDDRLENVLKKPDNKFLQRLIPVVNSVANQQLLGSYVSMVQVNFFSCGGVAITVQHNHKLVDGASYMTFLKAWAASARRDPNLVNPSFVSSSMFPQNPQLPYAPYVPIWCLTISPAYLKHGQCATKRFVFDALALRKLKAKASTQEPVSRVVAVLALLWKCITEETKSKPSVLHLPVNIRPRSSPPMPENSVGNSLLGTCAEFDPHTSDLELPSMAAQLQAAVVNVNSEAIEELKGENGHVKFVESVRMSMERFSDFKSEYYLTTSMCNSGTKEADFGFGKPVWACTGNLNEDIPIFMNRMIMVDSCSDDGIEVWVTLEKQVMDALRCNSELLSFASKSRCHLAQGVQDSNQRSSSYKHIPQH</sequence>
<evidence type="ECO:0000256" key="1">
    <source>
        <dbReference type="ARBA" id="ARBA00009861"/>
    </source>
</evidence>
<dbReference type="EMBL" id="NBSK02000001">
    <property type="protein sequence ID" value="KAJ0226770.1"/>
    <property type="molecule type" value="Genomic_DNA"/>
</dbReference>
<accession>A0A9R1WQ21</accession>
<dbReference type="InterPro" id="IPR023213">
    <property type="entry name" value="CAT-like_dom_sf"/>
</dbReference>
<evidence type="ECO:0000256" key="2">
    <source>
        <dbReference type="ARBA" id="ARBA00022679"/>
    </source>
</evidence>
<protein>
    <submittedName>
        <fullName evidence="4">Uncharacterized protein</fullName>
    </submittedName>
</protein>
<evidence type="ECO:0000256" key="3">
    <source>
        <dbReference type="ARBA" id="ARBA00023315"/>
    </source>
</evidence>
<dbReference type="PANTHER" id="PTHR31623">
    <property type="entry name" value="F21J9.9"/>
    <property type="match status" value="1"/>
</dbReference>
<dbReference type="AlphaFoldDB" id="A0A9R1WQ21"/>
<evidence type="ECO:0000313" key="5">
    <source>
        <dbReference type="Proteomes" id="UP000235145"/>
    </source>
</evidence>
<evidence type="ECO:0000313" key="4">
    <source>
        <dbReference type="EMBL" id="KAJ0226770.1"/>
    </source>
</evidence>
<name>A0A9R1WQ21_LACSA</name>
<dbReference type="Gene3D" id="3.30.559.10">
    <property type="entry name" value="Chloramphenicol acetyltransferase-like domain"/>
    <property type="match status" value="2"/>
</dbReference>
<dbReference type="GO" id="GO:0016746">
    <property type="term" value="F:acyltransferase activity"/>
    <property type="evidence" value="ECO:0007669"/>
    <property type="project" value="UniProtKB-KW"/>
</dbReference>
<keyword evidence="2" id="KW-0808">Transferase</keyword>
<gene>
    <name evidence="4" type="ORF">LSAT_V11C100046880</name>
</gene>
<comment type="caution">
    <text evidence="4">The sequence shown here is derived from an EMBL/GenBank/DDBJ whole genome shotgun (WGS) entry which is preliminary data.</text>
</comment>
<reference evidence="4 5" key="1">
    <citation type="journal article" date="2017" name="Nat. Commun.">
        <title>Genome assembly with in vitro proximity ligation data and whole-genome triplication in lettuce.</title>
        <authorList>
            <person name="Reyes-Chin-Wo S."/>
            <person name="Wang Z."/>
            <person name="Yang X."/>
            <person name="Kozik A."/>
            <person name="Arikit S."/>
            <person name="Song C."/>
            <person name="Xia L."/>
            <person name="Froenicke L."/>
            <person name="Lavelle D.O."/>
            <person name="Truco M.J."/>
            <person name="Xia R."/>
            <person name="Zhu S."/>
            <person name="Xu C."/>
            <person name="Xu H."/>
            <person name="Xu X."/>
            <person name="Cox K."/>
            <person name="Korf I."/>
            <person name="Meyers B.C."/>
            <person name="Michelmore R.W."/>
        </authorList>
    </citation>
    <scope>NUCLEOTIDE SEQUENCE [LARGE SCALE GENOMIC DNA]</scope>
    <source>
        <strain evidence="5">cv. Salinas</strain>
        <tissue evidence="4">Seedlings</tissue>
    </source>
</reference>
<keyword evidence="3" id="KW-0012">Acyltransferase</keyword>
<dbReference type="SUPFAM" id="SSF52777">
    <property type="entry name" value="CoA-dependent acyltransferases"/>
    <property type="match status" value="1"/>
</dbReference>